<evidence type="ECO:0000313" key="11">
    <source>
        <dbReference type="EMBL" id="CAK0734432.1"/>
    </source>
</evidence>
<keyword evidence="12" id="KW-1185">Reference proteome</keyword>
<dbReference type="InterPro" id="IPR036431">
    <property type="entry name" value="ARID_dom_sf"/>
</dbReference>
<dbReference type="Pfam" id="PF00439">
    <property type="entry name" value="Bromodomain"/>
    <property type="match status" value="1"/>
</dbReference>
<evidence type="ECO:0000313" key="12">
    <source>
        <dbReference type="Proteomes" id="UP001314263"/>
    </source>
</evidence>
<sequence>MEDMAATTHLVGAPHQLLTIWLFRDVSNSGEIQERIVAGTVMPELAFINAKLVPDTIIVKAAAQKAVLANAKGALRSRSMHAELVFNLSGSKHVGESLKKFGIAGGCSNVLVASIHEGAPDEEHVKGLIAGKAHPLCELAGIADTSAMTKAYKIAAPELQHSKDAACSGPIQRLRRSPMAPSIPIDARGALPQAKRVLSIVMRLKTSKILFNEPVDPVTLGLDDYLDKVASPMDFGTIMSRLQQGEKAGWKKCYYSSPEEVLRDVRLVFDNCFAYNDGPGDELTRELCSEVKENFEKRWGEASLPLQPAKKSSQAPPVPAQIELIEWMSENDVPVGLSYAQDDIPLPLRHLDAFQFCRAEDSAKMEALEEVDGVSETIMAQGQVIPSDTIAADAASESLHVRTGPLLGWVLDYSGTLSVLVQTESAWYRLHSPAPFYAGTYMSMQQKVEMCAVARGRMRRRKKLPPAAAAAEAAAELGLAEDDEDIAFAEAQLLALAEANAARVKDKTGPKAPSEPGRGRKRKASADPGDADATTTPVTRVPGPPCMQAIAAQQLENAASPEGEAEEDAGEAEAEAEADSDAEAADTADGEGGLEDDLDEEEPKRRRRRRRRKRIVLQADEDDGEAPATRKEKLAMWRARRLAAKAAEEEAEERERQAEAAERAERDRAAADERGPPPEPSRAFRLPAALLPDLLATWELLQLLAPTLQTPYVPLWRFEAALCPGPVKAGVPTVPELHELSEEPAKADEVQQAADAAPEQEEQSKEEEEKPMAPVKLRIKMGRGRKGSLKEINDSEAASLAAPKAFITPTDEAGAASGLVLRELHLALLRGIDGRGGLGSAGAEAPRAAKLAQSEAAASIDWTRRVSKVILDSPPFAVDDDARAAALHLAYAEYDEMSTLERMAILRGLCGLVLTTDAVRDLISRRMEAIAAALPKPKKGEGESKEETAGEDGKAEGSEADDKPAPAPPPPPPPAKSKSAKDSKKPAGPAPGSAEEWDRWAEACRAGVRQPIGVDIQGRSYWALGSRAGAWRVFVEEPAEQPAPSLWGYYEGDKIVELVAWLEKGGISTEEELLEALSAAPLPRKGAQPAAKPAPAAGDKEAGTVLAQPELEARRWDGYRGLVAPQLLGSWNWPGALLQAGPETRMRGAMDGLLNRLPFWYSGEAVLRASLKIYQAMAAAGNPTEMARVLMQLEELLAKAGLMRRSWAEHWQHSWQRAVSYCVDWKHALLLTSTLQAQLQGDRNALSRPAFARMAHDERCQLYFPMHGDQVVLLRSGVLVHLRKYMQTLGLLPLDAPQKQEAAESGEEALAEGDSAADDAGDDEEAAEASQAVVHLPQQLTLPEAVAGNLRQQWDALQSTVEDLRPIERFRVVGIAFRRSFLDGSSATSCLDDLAEDELQLNLALWPCAWMLMEPSGKGPPFQTPRRPIAIPLRIDQALPDYLVRADAFDKGMHRIWTAGDRFRMYFGGRAGSKSGGVYYRGQVARVSNQQPDVEAPEQQQEQYDPWEAVEVVWDGGKSSSGYGGRVEAVNPWELEVDPDFERTEDEIKRDQEAEQRALRAAAIAMRREEEEKAAVARREADKAAAERAATEAAAERLRASLAPRRAPSGALGADSGSDGAPLHTPSRPAAGDHGAVPPDVLDMLRSLGSERFLTLLANWHRGVHGKFKVPVFAHRELDLVTVFWSVMEKGGYGVVSNHKQWKEVCRCLDVDLTGQTSASFNMRQNYERCLFQFEDYLASGAYVADVNAGCAPSADAIAPFVCRHSIAQLPAPGEAPQRVLLPQREPSEPRDRPVPTRDVSSRRRRFRDTEDEEGEEADDADDFDMEESEPEASPQPTLGRHGKGSHGGKGPKTFGPAMHAAGRAWIGKVVLRYWEDQGGWWEALVGDYSVKNSKHKLIYDAGGEDESFEWADLRTLTDNEIKPHSQHPLPGLARPPALPAPARSGPIVTLPAAPVVPGATSEQSAAMAAIVMALRSGVSGGDLMAMVAAAAAALESAAEQGTAKAFAKALPSPRALVKTVPGSRAPAPAQLEIAQEGVMGYQDGVGADEVSPKPSGRLSVKIKLKSAAQPASSEGEAQERGVKRRMSSPGIAAAEGEQAAQAQQPPRKRHRLAAASRSASPVFLPEDTDEAQPAEQAHMLPASSPARQGSEQMTKVTLEPFLDDPSSAAVGSREQRDVEDGTALHAMGVHQQETAMLETQSSPAQAAEATAGLASPKQQQQQPPEPQLRESDTVADGPSAAATMEHLPALQAVVVTGPQENGDCSAAAHSGVIAEDPGQGADVLAGHQQAAADSLAHAPMAVNGEGREENEIMQEADQMDSPLRDEPPAILYPVHQHIGVEAQTPAAASSMDKDASDSMPGDEGVGAGILEADSTAVLPCKQTGVSVDGITTDRGPHQEPMPEVRASENGNSS</sequence>
<dbReference type="InterPro" id="IPR013926">
    <property type="entry name" value="CGI121/TPRKB"/>
</dbReference>
<comment type="subcellular location">
    <subcellularLocation>
        <location evidence="1">Nucleus</location>
    </subcellularLocation>
</comment>
<proteinExistence type="inferred from homology"/>
<feature type="compositionally biased region" description="Basic and acidic residues" evidence="8">
    <location>
        <begin position="653"/>
        <end position="676"/>
    </location>
</feature>
<dbReference type="GO" id="GO:0000408">
    <property type="term" value="C:EKC/KEOPS complex"/>
    <property type="evidence" value="ECO:0007669"/>
    <property type="project" value="TreeGrafter"/>
</dbReference>
<evidence type="ECO:0000256" key="7">
    <source>
        <dbReference type="RuleBase" id="RU004398"/>
    </source>
</evidence>
<dbReference type="Pfam" id="PF12047">
    <property type="entry name" value="DNMT1-RFD"/>
    <property type="match status" value="1"/>
</dbReference>
<dbReference type="SUPFAM" id="SSF47370">
    <property type="entry name" value="Bromodomain"/>
    <property type="match status" value="1"/>
</dbReference>
<dbReference type="GO" id="GO:0003677">
    <property type="term" value="F:DNA binding"/>
    <property type="evidence" value="ECO:0007669"/>
    <property type="project" value="InterPro"/>
</dbReference>
<accession>A0AAV1HRS5</accession>
<dbReference type="PROSITE" id="PS50014">
    <property type="entry name" value="BROMODOMAIN_2"/>
    <property type="match status" value="1"/>
</dbReference>
<dbReference type="InterPro" id="IPR036427">
    <property type="entry name" value="Bromodomain-like_sf"/>
</dbReference>
<feature type="region of interest" description="Disordered" evidence="8">
    <location>
        <begin position="502"/>
        <end position="544"/>
    </location>
</feature>
<gene>
    <name evidence="11" type="ORF">CVIRNUC_000430</name>
</gene>
<evidence type="ECO:0000256" key="3">
    <source>
        <dbReference type="ARBA" id="ARBA00022694"/>
    </source>
</evidence>
<dbReference type="InterPro" id="IPR001606">
    <property type="entry name" value="ARID_dom"/>
</dbReference>
<feature type="compositionally biased region" description="Low complexity" evidence="8">
    <location>
        <begin position="1600"/>
        <end position="1622"/>
    </location>
</feature>
<feature type="region of interest" description="Disordered" evidence="8">
    <location>
        <begin position="2195"/>
        <end position="2239"/>
    </location>
</feature>
<dbReference type="CDD" id="cd16100">
    <property type="entry name" value="ARID"/>
    <property type="match status" value="1"/>
</dbReference>
<feature type="compositionally biased region" description="Basic and acidic residues" evidence="8">
    <location>
        <begin position="1786"/>
        <end position="1802"/>
    </location>
</feature>
<keyword evidence="5 7" id="KW-0539">Nucleus</keyword>
<dbReference type="EMBL" id="CAUYUE010000001">
    <property type="protein sequence ID" value="CAK0734432.1"/>
    <property type="molecule type" value="Genomic_DNA"/>
</dbReference>
<feature type="compositionally biased region" description="Basic and acidic residues" evidence="8">
    <location>
        <begin position="2395"/>
        <end position="2407"/>
    </location>
</feature>
<dbReference type="SUPFAM" id="SSF46774">
    <property type="entry name" value="ARID-like"/>
    <property type="match status" value="1"/>
</dbReference>
<protein>
    <submittedName>
        <fullName evidence="11">Uncharacterized protein</fullName>
    </submittedName>
</protein>
<dbReference type="SUPFAM" id="SSF143870">
    <property type="entry name" value="PF0523-like"/>
    <property type="match status" value="1"/>
</dbReference>
<keyword evidence="3" id="KW-0819">tRNA processing</keyword>
<feature type="region of interest" description="Disordered" evidence="8">
    <location>
        <begin position="2384"/>
        <end position="2414"/>
    </location>
</feature>
<dbReference type="GO" id="GO:0002949">
    <property type="term" value="P:tRNA threonylcarbamoyladenosine modification"/>
    <property type="evidence" value="ECO:0007669"/>
    <property type="project" value="TreeGrafter"/>
</dbReference>
<evidence type="ECO:0000256" key="8">
    <source>
        <dbReference type="SAM" id="MobiDB-lite"/>
    </source>
</evidence>
<dbReference type="Proteomes" id="UP001314263">
    <property type="component" value="Unassembled WGS sequence"/>
</dbReference>
<feature type="region of interest" description="Disordered" evidence="8">
    <location>
        <begin position="647"/>
        <end position="683"/>
    </location>
</feature>
<dbReference type="InterPro" id="IPR036504">
    <property type="entry name" value="CGI121/TPRKB_sf"/>
</dbReference>
<evidence type="ECO:0000256" key="1">
    <source>
        <dbReference type="ARBA" id="ARBA00004123"/>
    </source>
</evidence>
<dbReference type="GO" id="GO:0005634">
    <property type="term" value="C:nucleus"/>
    <property type="evidence" value="ECO:0007669"/>
    <property type="project" value="UniProtKB-SubCell"/>
</dbReference>
<feature type="region of interest" description="Disordered" evidence="8">
    <location>
        <begin position="556"/>
        <end position="611"/>
    </location>
</feature>
<dbReference type="Pfam" id="PF01388">
    <property type="entry name" value="ARID"/>
    <property type="match status" value="1"/>
</dbReference>
<feature type="compositionally biased region" description="Polar residues" evidence="8">
    <location>
        <begin position="2195"/>
        <end position="2205"/>
    </location>
</feature>
<organism evidence="11 12">
    <name type="scientific">Coccomyxa viridis</name>
    <dbReference type="NCBI Taxonomy" id="1274662"/>
    <lineage>
        <taxon>Eukaryota</taxon>
        <taxon>Viridiplantae</taxon>
        <taxon>Chlorophyta</taxon>
        <taxon>core chlorophytes</taxon>
        <taxon>Trebouxiophyceae</taxon>
        <taxon>Trebouxiophyceae incertae sedis</taxon>
        <taxon>Coccomyxaceae</taxon>
        <taxon>Coccomyxa</taxon>
    </lineage>
</organism>
<evidence type="ECO:0000256" key="5">
    <source>
        <dbReference type="ARBA" id="ARBA00023242"/>
    </source>
</evidence>
<dbReference type="GO" id="GO:0005829">
    <property type="term" value="C:cytosol"/>
    <property type="evidence" value="ECO:0007669"/>
    <property type="project" value="TreeGrafter"/>
</dbReference>
<dbReference type="InterPro" id="IPR028942">
    <property type="entry name" value="WHIM1_dom"/>
</dbReference>
<feature type="region of interest" description="Disordered" evidence="8">
    <location>
        <begin position="2065"/>
        <end position="2155"/>
    </location>
</feature>
<feature type="compositionally biased region" description="Basic and acidic residues" evidence="8">
    <location>
        <begin position="938"/>
        <end position="964"/>
    </location>
</feature>
<feature type="compositionally biased region" description="Acidic residues" evidence="8">
    <location>
        <begin position="563"/>
        <end position="601"/>
    </location>
</feature>
<evidence type="ECO:0000256" key="2">
    <source>
        <dbReference type="ARBA" id="ARBA00005546"/>
    </source>
</evidence>
<feature type="compositionally biased region" description="Acidic residues" evidence="8">
    <location>
        <begin position="1304"/>
        <end position="1327"/>
    </location>
</feature>
<evidence type="ECO:0000259" key="10">
    <source>
        <dbReference type="PROSITE" id="PS51011"/>
    </source>
</evidence>
<evidence type="ECO:0000256" key="4">
    <source>
        <dbReference type="ARBA" id="ARBA00023117"/>
    </source>
</evidence>
<feature type="domain" description="ARID" evidence="10">
    <location>
        <begin position="1647"/>
        <end position="1739"/>
    </location>
</feature>
<dbReference type="PANTHER" id="PTHR15840">
    <property type="entry name" value="CGI-121 FAMILY MEMBER"/>
    <property type="match status" value="1"/>
</dbReference>
<evidence type="ECO:0000259" key="9">
    <source>
        <dbReference type="PROSITE" id="PS50014"/>
    </source>
</evidence>
<feature type="region of interest" description="Disordered" evidence="8">
    <location>
        <begin position="1298"/>
        <end position="1331"/>
    </location>
</feature>
<feature type="compositionally biased region" description="Pro residues" evidence="8">
    <location>
        <begin position="965"/>
        <end position="975"/>
    </location>
</feature>
<dbReference type="SMART" id="SM00297">
    <property type="entry name" value="BROMO"/>
    <property type="match status" value="1"/>
</dbReference>
<feature type="domain" description="Bromo" evidence="9">
    <location>
        <begin position="211"/>
        <end position="283"/>
    </location>
</feature>
<dbReference type="Gene3D" id="1.10.150.60">
    <property type="entry name" value="ARID DNA-binding domain"/>
    <property type="match status" value="1"/>
</dbReference>
<feature type="compositionally biased region" description="Low complexity" evidence="8">
    <location>
        <begin position="2093"/>
        <end position="2105"/>
    </location>
</feature>
<name>A0AAV1HRS5_9CHLO</name>
<dbReference type="Pfam" id="PF15612">
    <property type="entry name" value="WHIM1"/>
    <property type="match status" value="1"/>
</dbReference>
<dbReference type="Gene3D" id="1.20.920.10">
    <property type="entry name" value="Bromodomain-like"/>
    <property type="match status" value="1"/>
</dbReference>
<comment type="caution">
    <text evidence="11">The sequence shown here is derived from an EMBL/GenBank/DDBJ whole genome shotgun (WGS) entry which is preliminary data.</text>
</comment>
<dbReference type="Gene3D" id="3.30.2380.10">
    <property type="entry name" value="CGI121/TPRKB"/>
    <property type="match status" value="1"/>
</dbReference>
<dbReference type="InterPro" id="IPR022702">
    <property type="entry name" value="Cytosine_MeTrfase1_RFD"/>
</dbReference>
<dbReference type="Pfam" id="PF08617">
    <property type="entry name" value="CGI-121"/>
    <property type="match status" value="1"/>
</dbReference>
<dbReference type="PROSITE" id="PS51011">
    <property type="entry name" value="ARID"/>
    <property type="match status" value="1"/>
</dbReference>
<feature type="region of interest" description="Disordered" evidence="8">
    <location>
        <begin position="743"/>
        <end position="773"/>
    </location>
</feature>
<dbReference type="SMART" id="SM01014">
    <property type="entry name" value="ARID"/>
    <property type="match status" value="1"/>
</dbReference>
<dbReference type="SMART" id="SM00501">
    <property type="entry name" value="BRIGHT"/>
    <property type="match status" value="1"/>
</dbReference>
<feature type="region of interest" description="Disordered" evidence="8">
    <location>
        <begin position="1774"/>
        <end position="1857"/>
    </location>
</feature>
<keyword evidence="4 6" id="KW-0103">Bromodomain</keyword>
<feature type="region of interest" description="Disordered" evidence="8">
    <location>
        <begin position="934"/>
        <end position="996"/>
    </location>
</feature>
<evidence type="ECO:0000256" key="6">
    <source>
        <dbReference type="PROSITE-ProRule" id="PRU00035"/>
    </source>
</evidence>
<dbReference type="PANTHER" id="PTHR15840:SF10">
    <property type="entry name" value="EKC_KEOPS COMPLEX SUBUNIT TPRKB"/>
    <property type="match status" value="1"/>
</dbReference>
<feature type="compositionally biased region" description="Acidic residues" evidence="8">
    <location>
        <begin position="1810"/>
        <end position="1831"/>
    </location>
</feature>
<feature type="compositionally biased region" description="Polar residues" evidence="8">
    <location>
        <begin position="2146"/>
        <end position="2155"/>
    </location>
</feature>
<feature type="region of interest" description="Disordered" evidence="8">
    <location>
        <begin position="1587"/>
        <end position="1637"/>
    </location>
</feature>
<dbReference type="InterPro" id="IPR001487">
    <property type="entry name" value="Bromodomain"/>
</dbReference>
<reference evidence="11 12" key="1">
    <citation type="submission" date="2023-10" db="EMBL/GenBank/DDBJ databases">
        <authorList>
            <person name="Maclean D."/>
            <person name="Macfadyen A."/>
        </authorList>
    </citation>
    <scope>NUCLEOTIDE SEQUENCE [LARGE SCALE GENOMIC DNA]</scope>
</reference>
<dbReference type="CDD" id="cd20404">
    <property type="entry name" value="Tudor_Agenet_AtEML-like"/>
    <property type="match status" value="1"/>
</dbReference>
<comment type="similarity">
    <text evidence="2 7">Belongs to the CGI121/TPRKB family.</text>
</comment>
<feature type="compositionally biased region" description="Basic and acidic residues" evidence="8">
    <location>
        <begin position="1587"/>
        <end position="1599"/>
    </location>
</feature>